<proteinExistence type="predicted"/>
<protein>
    <submittedName>
        <fullName evidence="1">Uncharacterized protein</fullName>
    </submittedName>
</protein>
<organism evidence="1 2">
    <name type="scientific">Macroventuria anomochaeta</name>
    <dbReference type="NCBI Taxonomy" id="301207"/>
    <lineage>
        <taxon>Eukaryota</taxon>
        <taxon>Fungi</taxon>
        <taxon>Dikarya</taxon>
        <taxon>Ascomycota</taxon>
        <taxon>Pezizomycotina</taxon>
        <taxon>Dothideomycetes</taxon>
        <taxon>Pleosporomycetidae</taxon>
        <taxon>Pleosporales</taxon>
        <taxon>Pleosporineae</taxon>
        <taxon>Didymellaceae</taxon>
        <taxon>Macroventuria</taxon>
    </lineage>
</organism>
<gene>
    <name evidence="1" type="ORF">BU25DRAFT_418470</name>
</gene>
<accession>A0ACB6SEL8</accession>
<dbReference type="EMBL" id="MU006704">
    <property type="protein sequence ID" value="KAF2631704.1"/>
    <property type="molecule type" value="Genomic_DNA"/>
</dbReference>
<comment type="caution">
    <text evidence="1">The sequence shown here is derived from an EMBL/GenBank/DDBJ whole genome shotgun (WGS) entry which is preliminary data.</text>
</comment>
<dbReference type="Proteomes" id="UP000799754">
    <property type="component" value="Unassembled WGS sequence"/>
</dbReference>
<sequence>MAITPSFLSLPPEIRNRIYEFAFTPADGLGHVHNRASSGKKSFFYDTGCGGTYYNATLKDEFDRLKYVNHQLYSRQLVWSSSTFQSSFSTVYLHLDVLAELKWSGS</sequence>
<evidence type="ECO:0000313" key="2">
    <source>
        <dbReference type="Proteomes" id="UP000799754"/>
    </source>
</evidence>
<reference evidence="1" key="1">
    <citation type="journal article" date="2020" name="Stud. Mycol.">
        <title>101 Dothideomycetes genomes: a test case for predicting lifestyles and emergence of pathogens.</title>
        <authorList>
            <person name="Haridas S."/>
            <person name="Albert R."/>
            <person name="Binder M."/>
            <person name="Bloem J."/>
            <person name="Labutti K."/>
            <person name="Salamov A."/>
            <person name="Andreopoulos B."/>
            <person name="Baker S."/>
            <person name="Barry K."/>
            <person name="Bills G."/>
            <person name="Bluhm B."/>
            <person name="Cannon C."/>
            <person name="Castanera R."/>
            <person name="Culley D."/>
            <person name="Daum C."/>
            <person name="Ezra D."/>
            <person name="Gonzalez J."/>
            <person name="Henrissat B."/>
            <person name="Kuo A."/>
            <person name="Liang C."/>
            <person name="Lipzen A."/>
            <person name="Lutzoni F."/>
            <person name="Magnuson J."/>
            <person name="Mondo S."/>
            <person name="Nolan M."/>
            <person name="Ohm R."/>
            <person name="Pangilinan J."/>
            <person name="Park H.-J."/>
            <person name="Ramirez L."/>
            <person name="Alfaro M."/>
            <person name="Sun H."/>
            <person name="Tritt A."/>
            <person name="Yoshinaga Y."/>
            <person name="Zwiers L.-H."/>
            <person name="Turgeon B."/>
            <person name="Goodwin S."/>
            <person name="Spatafora J."/>
            <person name="Crous P."/>
            <person name="Grigoriev I."/>
        </authorList>
    </citation>
    <scope>NUCLEOTIDE SEQUENCE</scope>
    <source>
        <strain evidence="1">CBS 525.71</strain>
    </source>
</reference>
<name>A0ACB6SEL8_9PLEO</name>
<evidence type="ECO:0000313" key="1">
    <source>
        <dbReference type="EMBL" id="KAF2631704.1"/>
    </source>
</evidence>
<keyword evidence="2" id="KW-1185">Reference proteome</keyword>